<comment type="caution">
    <text evidence="1">The sequence shown here is derived from an EMBL/GenBank/DDBJ whole genome shotgun (WGS) entry which is preliminary data.</text>
</comment>
<reference evidence="1" key="1">
    <citation type="submission" date="2022-07" db="EMBL/GenBank/DDBJ databases">
        <title>Phylogenomic reconstructions and comparative analyses of Kickxellomycotina fungi.</title>
        <authorList>
            <person name="Reynolds N.K."/>
            <person name="Stajich J.E."/>
            <person name="Barry K."/>
            <person name="Grigoriev I.V."/>
            <person name="Crous P."/>
            <person name="Smith M.E."/>
        </authorList>
    </citation>
    <scope>NUCLEOTIDE SEQUENCE</scope>
    <source>
        <strain evidence="1">CBS 109366</strain>
    </source>
</reference>
<gene>
    <name evidence="1" type="primary">RPC82</name>
    <name evidence="1" type="ORF">IWQ57_000642</name>
</gene>
<name>A0ACC1K7G5_9FUNG</name>
<evidence type="ECO:0000313" key="1">
    <source>
        <dbReference type="EMBL" id="KAJ2774842.1"/>
    </source>
</evidence>
<organism evidence="1 2">
    <name type="scientific">Coemansia nantahalensis</name>
    <dbReference type="NCBI Taxonomy" id="2789366"/>
    <lineage>
        <taxon>Eukaryota</taxon>
        <taxon>Fungi</taxon>
        <taxon>Fungi incertae sedis</taxon>
        <taxon>Zoopagomycota</taxon>
        <taxon>Kickxellomycotina</taxon>
        <taxon>Kickxellomycetes</taxon>
        <taxon>Kickxellales</taxon>
        <taxon>Kickxellaceae</taxon>
        <taxon>Coemansia</taxon>
    </lineage>
</organism>
<sequence>MYTQQAELCQRLLREHYGPLVEAVGAVLIREGRLHVGALLRRTGLGPLSVRQALAVLVQHSLATHAQAREGARMVTYYSANMHGILRLQRAGLYLALVEERMGKEGLAVFRAVLLHGCLSISAARSQLGFGQLGAAAKKKFNIAVAKLVRERFLVAVEAKDAVTRADRTIQAEASEIAKLDGPPTAKDLQKIRERINVRDDEEYHSTAIVGLKRGAAQAATDSNGGAPKVIIGPDGRAIIVDGGADGAQEAAAADNDAVDDKQCFRVYFDRLDVFLRNKQVVNYFADKYNEAAGVVLKTVLRLTEAQTRTCRDRMSERVTANQIMQNIPADARLEEAVDMGDSVFMQGAMDDGDGSGARARRGRAAFALLELLRTDASGVLSRADDRGSGVYRVNFERAAAVLRDQCVDTLIVERYGSVHARIVRVLRDQQKLDEKTVSHLAMLPMDQCRERLHELSLAGFVATVEIPRTADRNPSRMFYLWHVDPHRQVCAALRLVFQTLSNVIQRSTAETAARAALLDKSRRDDVVADPSLLAPSERRELRTACSIRQRLDVAALRLDRMLLLVHDISPRAAAAAAAAS</sequence>
<dbReference type="EMBL" id="JANBUJ010000060">
    <property type="protein sequence ID" value="KAJ2774842.1"/>
    <property type="molecule type" value="Genomic_DNA"/>
</dbReference>
<keyword evidence="2" id="KW-1185">Reference proteome</keyword>
<proteinExistence type="predicted"/>
<protein>
    <submittedName>
        <fullName evidence="1">RNA polymerase III subunit C82</fullName>
    </submittedName>
</protein>
<evidence type="ECO:0000313" key="2">
    <source>
        <dbReference type="Proteomes" id="UP001140234"/>
    </source>
</evidence>
<accession>A0ACC1K7G5</accession>
<dbReference type="Proteomes" id="UP001140234">
    <property type="component" value="Unassembled WGS sequence"/>
</dbReference>